<comment type="caution">
    <text evidence="2">The sequence shown here is derived from an EMBL/GenBank/DDBJ whole genome shotgun (WGS) entry which is preliminary data.</text>
</comment>
<protein>
    <submittedName>
        <fullName evidence="2">Aminoglycoside phosphotransferase family protein</fullName>
    </submittedName>
</protein>
<dbReference type="AlphaFoldDB" id="A0A4R5Y9Q9"/>
<dbReference type="STRING" id="683150.G205_16432"/>
<dbReference type="RefSeq" id="WP_133347054.1">
    <property type="nucleotide sequence ID" value="NZ_SMZQ01000002.1"/>
</dbReference>
<dbReference type="SUPFAM" id="SSF56112">
    <property type="entry name" value="Protein kinase-like (PK-like)"/>
    <property type="match status" value="1"/>
</dbReference>
<organism evidence="2 3">
    <name type="scientific">Arthrobacter nitrophenolicus</name>
    <dbReference type="NCBI Taxonomy" id="683150"/>
    <lineage>
        <taxon>Bacteria</taxon>
        <taxon>Bacillati</taxon>
        <taxon>Actinomycetota</taxon>
        <taxon>Actinomycetes</taxon>
        <taxon>Micrococcales</taxon>
        <taxon>Micrococcaceae</taxon>
        <taxon>Arthrobacter</taxon>
    </lineage>
</organism>
<gene>
    <name evidence="2" type="ORF">E2R57_05260</name>
</gene>
<accession>A0A4R5Y9Q9</accession>
<evidence type="ECO:0000313" key="2">
    <source>
        <dbReference type="EMBL" id="TDL39872.1"/>
    </source>
</evidence>
<reference evidence="2 3" key="1">
    <citation type="submission" date="2019-03" db="EMBL/GenBank/DDBJ databases">
        <title>Genome Sequencing and Assembly of Various Microbes Isolated from Partially Reclaimed Soil and Acid Mine Drainage (AMD) Site.</title>
        <authorList>
            <person name="Steinbock B."/>
            <person name="Bechtold R."/>
            <person name="Sevigny J.L."/>
            <person name="Thomas D."/>
            <person name="Cuthill L.R."/>
            <person name="Aveiro Johannsen E.J."/>
            <person name="Thomas K."/>
            <person name="Ghosh A."/>
        </authorList>
    </citation>
    <scope>NUCLEOTIDE SEQUENCE [LARGE SCALE GENOMIC DNA]</scope>
    <source>
        <strain evidence="2 3">S-A1</strain>
    </source>
</reference>
<evidence type="ECO:0000313" key="3">
    <source>
        <dbReference type="Proteomes" id="UP000294621"/>
    </source>
</evidence>
<dbReference type="OrthoDB" id="21342at2"/>
<name>A0A4R5Y9Q9_9MICC</name>
<feature type="domain" description="Aminoglycoside phosphotransferase" evidence="1">
    <location>
        <begin position="90"/>
        <end position="240"/>
    </location>
</feature>
<sequence>MARWDAGRLSQQQAELVSSLFGAPELIADLSWGQMDTKVLHVRDGGTHVIVKAAGPENHHIGREITAHSFWTRPLVSQGRAARLMYSSRELNLLVLGYLDGTLVEGTRLELDEDTHAQAGKILKTLHSQELRVDDEYEAAATAKALTWLDREHRIDQEVEGEVRRRLTEYRPHPREVVPTHGDWQPRNWLSDGTDVRAIDFGRFGFRPAATDFCRLAVQQWQQRPGLEAAFLAGYGDDLRNKGAWRIDLLREAVGTAVWAYLVGDERFESQGHRMLQQALQEEPAPVRGGAGSSV</sequence>
<dbReference type="InterPro" id="IPR002575">
    <property type="entry name" value="Aminoglycoside_PTrfase"/>
</dbReference>
<keyword evidence="2" id="KW-0808">Transferase</keyword>
<evidence type="ECO:0000259" key="1">
    <source>
        <dbReference type="Pfam" id="PF01636"/>
    </source>
</evidence>
<dbReference type="Proteomes" id="UP000294621">
    <property type="component" value="Unassembled WGS sequence"/>
</dbReference>
<dbReference type="EMBL" id="SMZQ01000002">
    <property type="protein sequence ID" value="TDL39872.1"/>
    <property type="molecule type" value="Genomic_DNA"/>
</dbReference>
<dbReference type="GO" id="GO:0016740">
    <property type="term" value="F:transferase activity"/>
    <property type="evidence" value="ECO:0007669"/>
    <property type="project" value="UniProtKB-KW"/>
</dbReference>
<dbReference type="Pfam" id="PF01636">
    <property type="entry name" value="APH"/>
    <property type="match status" value="1"/>
</dbReference>
<proteinExistence type="predicted"/>
<dbReference type="InterPro" id="IPR011009">
    <property type="entry name" value="Kinase-like_dom_sf"/>
</dbReference>
<dbReference type="Gene3D" id="3.90.1200.10">
    <property type="match status" value="1"/>
</dbReference>